<evidence type="ECO:0000313" key="7">
    <source>
        <dbReference type="EMBL" id="ACA60631.1"/>
    </source>
</evidence>
<evidence type="ECO:0000256" key="3">
    <source>
        <dbReference type="ARBA" id="ARBA00022692"/>
    </source>
</evidence>
<gene>
    <name evidence="7" type="ordered locus">Daud_2144</name>
</gene>
<evidence type="ECO:0000256" key="1">
    <source>
        <dbReference type="ARBA" id="ARBA00004651"/>
    </source>
</evidence>
<dbReference type="AlphaFoldDB" id="B1I6M1"/>
<keyword evidence="5 6" id="KW-0472">Membrane</keyword>
<feature type="transmembrane region" description="Helical" evidence="6">
    <location>
        <begin position="76"/>
        <end position="96"/>
    </location>
</feature>
<dbReference type="HOGENOM" id="CLU_1903284_0_0_9"/>
<dbReference type="RefSeq" id="WP_012303206.1">
    <property type="nucleotide sequence ID" value="NC_010424.1"/>
</dbReference>
<dbReference type="KEGG" id="dau:Daud_2144"/>
<dbReference type="eggNOG" id="ENOG5033KI6">
    <property type="taxonomic scope" value="Bacteria"/>
</dbReference>
<dbReference type="InterPro" id="IPR005598">
    <property type="entry name" value="ATP_synth_I"/>
</dbReference>
<keyword evidence="4 6" id="KW-1133">Transmembrane helix</keyword>
<feature type="transmembrane region" description="Helical" evidence="6">
    <location>
        <begin position="102"/>
        <end position="122"/>
    </location>
</feature>
<evidence type="ECO:0000313" key="8">
    <source>
        <dbReference type="Proteomes" id="UP000008544"/>
    </source>
</evidence>
<proteinExistence type="predicted"/>
<keyword evidence="3 6" id="KW-0812">Transmembrane</keyword>
<dbReference type="STRING" id="477974.Daud_2144"/>
<protein>
    <recommendedName>
        <fullName evidence="9">ATP synthase I</fullName>
    </recommendedName>
</protein>
<reference evidence="8" key="1">
    <citation type="submission" date="2007-10" db="EMBL/GenBank/DDBJ databases">
        <title>Complete sequence of chromosome of Desulforudis audaxviator MP104C.</title>
        <authorList>
            <person name="Copeland A."/>
            <person name="Lucas S."/>
            <person name="Lapidus A."/>
            <person name="Barry K."/>
            <person name="Glavina del Rio T."/>
            <person name="Dalin E."/>
            <person name="Tice H."/>
            <person name="Bruce D."/>
            <person name="Pitluck S."/>
            <person name="Lowry S.R."/>
            <person name="Larimer F."/>
            <person name="Land M.L."/>
            <person name="Hauser L."/>
            <person name="Kyrpides N."/>
            <person name="Ivanova N.N."/>
            <person name="Richardson P."/>
        </authorList>
    </citation>
    <scope>NUCLEOTIDE SEQUENCE [LARGE SCALE GENOMIC DNA]</scope>
    <source>
        <strain evidence="8">MP104C</strain>
    </source>
</reference>
<dbReference type="GO" id="GO:0005886">
    <property type="term" value="C:plasma membrane"/>
    <property type="evidence" value="ECO:0007669"/>
    <property type="project" value="UniProtKB-SubCell"/>
</dbReference>
<evidence type="ECO:0000256" key="6">
    <source>
        <dbReference type="SAM" id="Phobius"/>
    </source>
</evidence>
<dbReference type="Pfam" id="PF03899">
    <property type="entry name" value="ATP-synt_I"/>
    <property type="match status" value="1"/>
</dbReference>
<evidence type="ECO:0000256" key="2">
    <source>
        <dbReference type="ARBA" id="ARBA00022475"/>
    </source>
</evidence>
<keyword evidence="8" id="KW-1185">Reference proteome</keyword>
<name>B1I6M1_DESAP</name>
<evidence type="ECO:0000256" key="4">
    <source>
        <dbReference type="ARBA" id="ARBA00022989"/>
    </source>
</evidence>
<organism evidence="7 8">
    <name type="scientific">Desulforudis audaxviator (strain MP104C)</name>
    <dbReference type="NCBI Taxonomy" id="477974"/>
    <lineage>
        <taxon>Bacteria</taxon>
        <taxon>Bacillati</taxon>
        <taxon>Bacillota</taxon>
        <taxon>Clostridia</taxon>
        <taxon>Thermoanaerobacterales</taxon>
        <taxon>Candidatus Desulforudaceae</taxon>
        <taxon>Candidatus Desulforudis</taxon>
    </lineage>
</organism>
<accession>B1I6M1</accession>
<evidence type="ECO:0008006" key="9">
    <source>
        <dbReference type="Google" id="ProtNLM"/>
    </source>
</evidence>
<dbReference type="Proteomes" id="UP000008544">
    <property type="component" value="Chromosome"/>
</dbReference>
<evidence type="ECO:0000256" key="5">
    <source>
        <dbReference type="ARBA" id="ARBA00023136"/>
    </source>
</evidence>
<comment type="subcellular location">
    <subcellularLocation>
        <location evidence="1">Cell membrane</location>
        <topology evidence="1">Multi-pass membrane protein</topology>
    </subcellularLocation>
</comment>
<keyword evidence="2" id="KW-1003">Cell membrane</keyword>
<feature type="transmembrane region" description="Helical" evidence="6">
    <location>
        <begin position="12"/>
        <end position="30"/>
    </location>
</feature>
<reference evidence="7 8" key="2">
    <citation type="journal article" date="2008" name="Science">
        <title>Environmental genomics reveals a single-species ecosystem deep within Earth.</title>
        <authorList>
            <person name="Chivian D."/>
            <person name="Brodie E.L."/>
            <person name="Alm E.J."/>
            <person name="Culley D.E."/>
            <person name="Dehal P.S."/>
            <person name="Desantis T.Z."/>
            <person name="Gihring T.M."/>
            <person name="Lapidus A."/>
            <person name="Lin L.H."/>
            <person name="Lowry S.R."/>
            <person name="Moser D.P."/>
            <person name="Richardson P.M."/>
            <person name="Southam G."/>
            <person name="Wanger G."/>
            <person name="Pratt L.M."/>
            <person name="Andersen G.L."/>
            <person name="Hazen T.C."/>
            <person name="Brockman F.J."/>
            <person name="Arkin A.P."/>
            <person name="Onstott T.C."/>
        </authorList>
    </citation>
    <scope>NUCLEOTIDE SEQUENCE [LARGE SCALE GENOMIC DNA]</scope>
    <source>
        <strain evidence="7 8">MP104C</strain>
    </source>
</reference>
<feature type="transmembrane region" description="Helical" evidence="6">
    <location>
        <begin position="36"/>
        <end position="56"/>
    </location>
</feature>
<sequence length="133" mass="14640">MHEKEYHSHVERTLKKTLVLLIVALVAVFFDRQNIFLWGLVAGLVVGAINTFFLGLRIDKMVKVVLNHGEAAGGAFVMMGFFSRWGLIMLACLFAVKTGWFSLIGMLAGFLAPSVLSVGEGIRDLRAVSDKKV</sequence>
<dbReference type="EMBL" id="CP000860">
    <property type="protein sequence ID" value="ACA60631.1"/>
    <property type="molecule type" value="Genomic_DNA"/>
</dbReference>